<feature type="coiled-coil region" evidence="1">
    <location>
        <begin position="475"/>
        <end position="600"/>
    </location>
</feature>
<feature type="compositionally biased region" description="Polar residues" evidence="2">
    <location>
        <begin position="1115"/>
        <end position="1134"/>
    </location>
</feature>
<feature type="coiled-coil region" evidence="1">
    <location>
        <begin position="1007"/>
        <end position="1089"/>
    </location>
</feature>
<dbReference type="RefSeq" id="XP_033775795.1">
    <property type="nucleotide sequence ID" value="XM_033919904.1"/>
</dbReference>
<dbReference type="RefSeq" id="XP_033775792.1">
    <property type="nucleotide sequence ID" value="XM_033919901.1"/>
</dbReference>
<feature type="region of interest" description="Disordered" evidence="2">
    <location>
        <begin position="1203"/>
        <end position="1255"/>
    </location>
</feature>
<feature type="coiled-coil region" evidence="1">
    <location>
        <begin position="189"/>
        <end position="272"/>
    </location>
</feature>
<reference evidence="4 5" key="1">
    <citation type="submission" date="2025-04" db="UniProtKB">
        <authorList>
            <consortium name="RefSeq"/>
        </authorList>
    </citation>
    <scope>IDENTIFICATION</scope>
</reference>
<feature type="region of interest" description="Disordered" evidence="2">
    <location>
        <begin position="1092"/>
        <end position="1190"/>
    </location>
</feature>
<feature type="coiled-coil region" evidence="1">
    <location>
        <begin position="625"/>
        <end position="686"/>
    </location>
</feature>
<keyword evidence="3" id="KW-1185">Reference proteome</keyword>
<evidence type="ECO:0000256" key="1">
    <source>
        <dbReference type="SAM" id="Coils"/>
    </source>
</evidence>
<feature type="region of interest" description="Disordered" evidence="2">
    <location>
        <begin position="18"/>
        <end position="60"/>
    </location>
</feature>
<feature type="compositionally biased region" description="Polar residues" evidence="2">
    <location>
        <begin position="1158"/>
        <end position="1176"/>
    </location>
</feature>
<feature type="compositionally biased region" description="Polar residues" evidence="2">
    <location>
        <begin position="1221"/>
        <end position="1245"/>
    </location>
</feature>
<feature type="coiled-coil region" evidence="1">
    <location>
        <begin position="314"/>
        <end position="341"/>
    </location>
</feature>
<dbReference type="KEGG" id="gsh:117348179"/>
<proteinExistence type="predicted"/>
<dbReference type="Proteomes" id="UP000515159">
    <property type="component" value="Chromosome 14"/>
</dbReference>
<accession>A0A6P8PM97</accession>
<feature type="compositionally biased region" description="Basic and acidic residues" evidence="2">
    <location>
        <begin position="38"/>
        <end position="48"/>
    </location>
</feature>
<evidence type="ECO:0000256" key="2">
    <source>
        <dbReference type="SAM" id="MobiDB-lite"/>
    </source>
</evidence>
<feature type="compositionally biased region" description="Low complexity" evidence="2">
    <location>
        <begin position="1178"/>
        <end position="1190"/>
    </location>
</feature>
<evidence type="ECO:0000313" key="6">
    <source>
        <dbReference type="RefSeq" id="XP_033775795.1"/>
    </source>
</evidence>
<organism evidence="3 5">
    <name type="scientific">Geotrypetes seraphini</name>
    <name type="common">Gaboon caecilian</name>
    <name type="synonym">Caecilia seraphini</name>
    <dbReference type="NCBI Taxonomy" id="260995"/>
    <lineage>
        <taxon>Eukaryota</taxon>
        <taxon>Metazoa</taxon>
        <taxon>Chordata</taxon>
        <taxon>Craniata</taxon>
        <taxon>Vertebrata</taxon>
        <taxon>Euteleostomi</taxon>
        <taxon>Amphibia</taxon>
        <taxon>Gymnophiona</taxon>
        <taxon>Geotrypetes</taxon>
    </lineage>
</organism>
<feature type="compositionally biased region" description="Low complexity" evidence="2">
    <location>
        <begin position="18"/>
        <end position="32"/>
    </location>
</feature>
<feature type="compositionally biased region" description="Polar residues" evidence="2">
    <location>
        <begin position="686"/>
        <end position="699"/>
    </location>
</feature>
<sequence length="1255" mass="143313">MSYRSCSGYYSLPSRYSGNGSSQYSSNSGRRSPCWTSKDLESNRRNFETSRPIPSNLGRSCDEGVLSSQGSFHAKNSLKYAAGQADPNYSNSQCQEYSWGSLSPRQLGRPRSTSPLRGIHYFESGSALTNGAEYSGRCSSPPLRRRHSLSLLPSWPREETDFVQSLAWKKWSGSDRNLRASLSESAQKRADLVNHLREANGKLQEQSEELKKRDKELELSRAKLELLSLKQKQLESSIAHLEKEKEWLELSRSEEKTQRGELQEKIINLEMEVVKAKSCLDTLSRSSLSLFPSWGPSMGKDDFSQELNAVREHLHYYRDRVKVLERERNEAIQQLKLVKKEQVDLHQRERELSLQLEHAQRGKEGFSDQMSDLHMELVDAKAQANRQDQETIEMKEELLMVKAVNEKLSSELGQSSQKLEASLTQLHHLEAEKKIFTNQIAALETERTQLLGEKELLMSAMEGDAKSQGDKMQVLHESSRKLRALQEEKEALQNHCVELEAAVGQMQDTLASQLQEQQHVSQYWKDRWQQAAVDLKTKEDELEKALLQHQSVSAKNMELLEDCEMLQADAEELSELRAVVQSLKEENRDLTRQLGEHHQITRLLQLQSSIAANSDMDSKMLTNELEALHKEMRQTHTRMKELEMEKADLETQLRKLENGSVLQIELDACKQELELERSRSASLQHETQMLQSQNWNNPGATRMGIDLSPNASERSGPKQKQLEVEKLQHQLEKETTSQKIKEGVILTLTEASLEEVDTELVVVQEELQKVWDMLKTRDSELEEQQQELESARDQYTECSTEKLRLEQLVTSLKEQLTEKDQDLRHLRQLKEMEKTEMEIKLSSLELKLAEMEVLRETKSAETKRHVVPKTSGPWTPPRGGYQEKQAMTSPKKCSRCDAFLEQLDKKIQDCTGKNVEQEEEQNKVLSVLCQLQELLKGLTKRVNLDTRVTQSLQTDNECMKKQHQLVTEQLKSLFKEKQHLTEAYNRLPSKQKRETSTEDWMMKSRVVKNVIEAIKSQEEQQEELHEERQRLRESLELQSTAEDRGGEVQDLRMQLAEKMEMISSMTSEIKMLREKNENLMKAKLRFQQQIQHIQSLSQPGRRTVADPSVPKLCSGSDTESGQTCQNYETDSSSGGCKDPSLPTGESLYLAKQVPVSETEASQHALPSSEGSETVSEIPTPGSSRSTTPPYMRALSPLLRLNLPTLPGKSWKKTSPDISPLSPRSQAGSDGSWETQTSLTPKSSVLLSPRPFQPHK</sequence>
<dbReference type="AlphaFoldDB" id="A0A6P8PM97"/>
<evidence type="ECO:0000313" key="3">
    <source>
        <dbReference type="Proteomes" id="UP000515159"/>
    </source>
</evidence>
<dbReference type="GeneID" id="117348179"/>
<dbReference type="RefSeq" id="XP_033775793.1">
    <property type="nucleotide sequence ID" value="XM_033919902.1"/>
</dbReference>
<keyword evidence="1" id="KW-0175">Coiled coil</keyword>
<evidence type="ECO:0000313" key="4">
    <source>
        <dbReference type="RefSeq" id="XP_033775792.1"/>
    </source>
</evidence>
<dbReference type="OrthoDB" id="5982442at2759"/>
<feature type="coiled-coil region" evidence="1">
    <location>
        <begin position="370"/>
        <end position="397"/>
    </location>
</feature>
<protein>
    <submittedName>
        <fullName evidence="4 5">Golgin subfamily A member 6-like protein 6 isoform X1</fullName>
    </submittedName>
</protein>
<feature type="region of interest" description="Disordered" evidence="2">
    <location>
        <begin position="686"/>
        <end position="723"/>
    </location>
</feature>
<name>A0A6P8PM97_GEOSA</name>
<feature type="region of interest" description="Disordered" evidence="2">
    <location>
        <begin position="859"/>
        <end position="886"/>
    </location>
</feature>
<gene>
    <name evidence="4 5 6" type="primary">LOC117348179</name>
</gene>
<evidence type="ECO:0000313" key="5">
    <source>
        <dbReference type="RefSeq" id="XP_033775793.1"/>
    </source>
</evidence>